<name>A0A5J5F9M1_9PEZI</name>
<organism evidence="2 3">
    <name type="scientific">Sphaerosporella brunnea</name>
    <dbReference type="NCBI Taxonomy" id="1250544"/>
    <lineage>
        <taxon>Eukaryota</taxon>
        <taxon>Fungi</taxon>
        <taxon>Dikarya</taxon>
        <taxon>Ascomycota</taxon>
        <taxon>Pezizomycotina</taxon>
        <taxon>Pezizomycetes</taxon>
        <taxon>Pezizales</taxon>
        <taxon>Pyronemataceae</taxon>
        <taxon>Sphaerosporella</taxon>
    </lineage>
</organism>
<evidence type="ECO:0000313" key="2">
    <source>
        <dbReference type="EMBL" id="KAA8913653.1"/>
    </source>
</evidence>
<dbReference type="PANTHER" id="PTHR38787">
    <property type="entry name" value="REGULATORY P DOMAIN-CONTAINING PROTEIN"/>
    <property type="match status" value="1"/>
</dbReference>
<dbReference type="OrthoDB" id="2099887at2759"/>
<dbReference type="AlphaFoldDB" id="A0A5J5F9M1"/>
<dbReference type="PANTHER" id="PTHR38787:SF3">
    <property type="entry name" value="REGULATORY P DOMAIN-CONTAINING PROTEIN"/>
    <property type="match status" value="1"/>
</dbReference>
<feature type="region of interest" description="Disordered" evidence="1">
    <location>
        <begin position="147"/>
        <end position="177"/>
    </location>
</feature>
<dbReference type="EMBL" id="VXIS01000013">
    <property type="protein sequence ID" value="KAA8913653.1"/>
    <property type="molecule type" value="Genomic_DNA"/>
</dbReference>
<protein>
    <submittedName>
        <fullName evidence="2">Uncharacterized protein</fullName>
    </submittedName>
</protein>
<evidence type="ECO:0000313" key="3">
    <source>
        <dbReference type="Proteomes" id="UP000326924"/>
    </source>
</evidence>
<accession>A0A5J5F9M1</accession>
<dbReference type="GO" id="GO:0005576">
    <property type="term" value="C:extracellular region"/>
    <property type="evidence" value="ECO:0007669"/>
    <property type="project" value="TreeGrafter"/>
</dbReference>
<sequence length="249" mass="27433">MVQETLKSRRHPDAAAVWISPAASPRRRLEVESEDPALGASRQRANLAKAGVRCRQGGAEAHRLRESLPRRLSQVPRAAANADRLLDLAGHESDLHHVHIGPEASKPGLQIFEPNKLLAIKTPRRVFNPLTHLTAHFSGFRNSRNIVADGNTTHPPPTSGISPTLRTRKTPASSYKPRSTITSMSTTAWRTLMRDLGFFGVYPEDGHDQLNEFFGAWSAYPYLSSGVVPLTSIERLFTLGYTGPKAKFA</sequence>
<dbReference type="InParanoid" id="A0A5J5F9M1"/>
<dbReference type="Proteomes" id="UP000326924">
    <property type="component" value="Unassembled WGS sequence"/>
</dbReference>
<comment type="caution">
    <text evidence="2">The sequence shown here is derived from an EMBL/GenBank/DDBJ whole genome shotgun (WGS) entry which is preliminary data.</text>
</comment>
<keyword evidence="3" id="KW-1185">Reference proteome</keyword>
<gene>
    <name evidence="2" type="ORF">FN846DRAFT_902716</name>
</gene>
<evidence type="ECO:0000256" key="1">
    <source>
        <dbReference type="SAM" id="MobiDB-lite"/>
    </source>
</evidence>
<reference evidence="2 3" key="1">
    <citation type="submission" date="2019-09" db="EMBL/GenBank/DDBJ databases">
        <title>Draft genome of the ectomycorrhizal ascomycete Sphaerosporella brunnea.</title>
        <authorList>
            <consortium name="DOE Joint Genome Institute"/>
            <person name="Benucci G.M."/>
            <person name="Marozzi G."/>
            <person name="Antonielli L."/>
            <person name="Sanchez S."/>
            <person name="Marco P."/>
            <person name="Wang X."/>
            <person name="Falini L.B."/>
            <person name="Barry K."/>
            <person name="Haridas S."/>
            <person name="Lipzen A."/>
            <person name="Labutti K."/>
            <person name="Grigoriev I.V."/>
            <person name="Murat C."/>
            <person name="Martin F."/>
            <person name="Albertini E."/>
            <person name="Donnini D."/>
            <person name="Bonito G."/>
        </authorList>
    </citation>
    <scope>NUCLEOTIDE SEQUENCE [LARGE SCALE GENOMIC DNA]</scope>
    <source>
        <strain evidence="2 3">Sb_GMNB300</strain>
    </source>
</reference>
<proteinExistence type="predicted"/>